<evidence type="ECO:0000313" key="3">
    <source>
        <dbReference type="Proteomes" id="UP000664915"/>
    </source>
</evidence>
<organism evidence="2 3">
    <name type="scientific">Synechococcus phage S-SRM01</name>
    <dbReference type="NCBI Taxonomy" id="2781608"/>
    <lineage>
        <taxon>Viruses</taxon>
        <taxon>Duplodnaviria</taxon>
        <taxon>Heunggongvirae</taxon>
        <taxon>Uroviricota</taxon>
        <taxon>Caudoviricetes</taxon>
        <taxon>Pantevenvirales</taxon>
        <taxon>Kyanoviridae</taxon>
        <taxon>Serangoonvirus</taxon>
        <taxon>Serangoonvirus essarone</taxon>
    </lineage>
</organism>
<sequence>MIPVKGHPNLYRDEKSGAIVNCDSIAYNQYVNSLNNRESQKNELNKIKQDIDEIKSLLKEILNGSK</sequence>
<evidence type="ECO:0000256" key="1">
    <source>
        <dbReference type="SAM" id="Coils"/>
    </source>
</evidence>
<evidence type="ECO:0000313" key="2">
    <source>
        <dbReference type="EMBL" id="QPX48162.1"/>
    </source>
</evidence>
<feature type="coiled-coil region" evidence="1">
    <location>
        <begin position="30"/>
        <end position="57"/>
    </location>
</feature>
<proteinExistence type="predicted"/>
<reference evidence="2" key="1">
    <citation type="submission" date="2020-09" db="EMBL/GenBank/DDBJ databases">
        <authorList>
            <person name="Zhang D."/>
            <person name="Hatherill J.R."/>
            <person name="Ramirez J.F."/>
            <person name="Edinger B."/>
            <person name="Balarin R."/>
            <person name="Sullivan A."/>
            <person name="Humpal K.M."/>
            <person name="Guseva A."/>
            <person name="Butela K.A."/>
            <person name="Garlena R.A."/>
            <person name="Russell D.A."/>
            <person name="Pope W.H."/>
            <person name="Jacobs-Sera D."/>
            <person name="Hatfull G.F."/>
        </authorList>
    </citation>
    <scope>NUCLEOTIDE SEQUENCE</scope>
</reference>
<keyword evidence="3" id="KW-1185">Reference proteome</keyword>
<dbReference type="KEGG" id="vg:77946367"/>
<dbReference type="RefSeq" id="YP_010670172.1">
    <property type="nucleotide sequence ID" value="NC_070963.1"/>
</dbReference>
<accession>A0A879R1U9</accession>
<name>A0A879R1U9_9CAUD</name>
<dbReference type="Proteomes" id="UP000664915">
    <property type="component" value="Segment"/>
</dbReference>
<keyword evidence="1" id="KW-0175">Coiled coil</keyword>
<dbReference type="GeneID" id="77946367"/>
<protein>
    <submittedName>
        <fullName evidence="2">Uncharacterized protein</fullName>
    </submittedName>
</protein>
<dbReference type="EMBL" id="MW015081">
    <property type="protein sequence ID" value="QPX48162.1"/>
    <property type="molecule type" value="Genomic_DNA"/>
</dbReference>